<feature type="chain" id="PRO_5032765065" description="DUF1028 domain-containing protein" evidence="1">
    <location>
        <begin position="21"/>
        <end position="295"/>
    </location>
</feature>
<dbReference type="Pfam" id="PF06267">
    <property type="entry name" value="DUF1028"/>
    <property type="match status" value="1"/>
</dbReference>
<dbReference type="PANTHER" id="PTHR39328:SF1">
    <property type="entry name" value="BLL2871 PROTEIN"/>
    <property type="match status" value="1"/>
</dbReference>
<dbReference type="InterPro" id="IPR010430">
    <property type="entry name" value="DUF1028"/>
</dbReference>
<sequence length="295" mass="31852">MMRHLALAFILFAGSAPAWATWSVIALDARSGQVVIASATCVRQEAFPKREPNAARDLMDLQAVIVPGVGVAACQAGADNTHENQMLVYRELKKGTPPADIIEMLKKDPNIERRQFGIVSMPNGKDITASNNRAGFNGAGNSRSSLYFGGQVGPDIYYQVQGNTLLGDQVVHLAALAFTRATGTLADRVMAAMEAADVNGGDHRCNCGSNPMDFVPCDNKTAHVSYIAIADKNDQPGVTHNDGKYFAYISVMDNDIKRGESANPVRTLRMRYDAWVKSGSPRLAPPPPTLYQPKS</sequence>
<dbReference type="RefSeq" id="WP_161811019.1">
    <property type="nucleotide sequence ID" value="NZ_BLJN01000001.1"/>
</dbReference>
<proteinExistence type="predicted"/>
<gene>
    <name evidence="2" type="ORF">GCM10011487_13410</name>
</gene>
<dbReference type="SUPFAM" id="SSF56235">
    <property type="entry name" value="N-terminal nucleophile aminohydrolases (Ntn hydrolases)"/>
    <property type="match status" value="1"/>
</dbReference>
<evidence type="ECO:0000313" key="2">
    <source>
        <dbReference type="EMBL" id="GFE79341.1"/>
    </source>
</evidence>
<dbReference type="Proteomes" id="UP000445000">
    <property type="component" value="Unassembled WGS sequence"/>
</dbReference>
<dbReference type="Gene3D" id="3.60.20.10">
    <property type="entry name" value="Glutamine Phosphoribosylpyrophosphate, subunit 1, domain 1"/>
    <property type="match status" value="1"/>
</dbReference>
<dbReference type="EMBL" id="BLJN01000001">
    <property type="protein sequence ID" value="GFE79341.1"/>
    <property type="molecule type" value="Genomic_DNA"/>
</dbReference>
<dbReference type="AlphaFoldDB" id="A0A829Y8Q4"/>
<keyword evidence="3" id="KW-1185">Reference proteome</keyword>
<dbReference type="InterPro" id="IPR029055">
    <property type="entry name" value="Ntn_hydrolases_N"/>
</dbReference>
<dbReference type="PANTHER" id="PTHR39328">
    <property type="entry name" value="BLL2871 PROTEIN"/>
    <property type="match status" value="1"/>
</dbReference>
<feature type="signal peptide" evidence="1">
    <location>
        <begin position="1"/>
        <end position="20"/>
    </location>
</feature>
<keyword evidence="1" id="KW-0732">Signal</keyword>
<evidence type="ECO:0008006" key="4">
    <source>
        <dbReference type="Google" id="ProtNLM"/>
    </source>
</evidence>
<name>A0A829Y8Q4_9GAMM</name>
<evidence type="ECO:0000313" key="3">
    <source>
        <dbReference type="Proteomes" id="UP000445000"/>
    </source>
</evidence>
<evidence type="ECO:0000256" key="1">
    <source>
        <dbReference type="SAM" id="SignalP"/>
    </source>
</evidence>
<protein>
    <recommendedName>
        <fullName evidence="4">DUF1028 domain-containing protein</fullName>
    </recommendedName>
</protein>
<comment type="caution">
    <text evidence="2">The sequence shown here is derived from an EMBL/GenBank/DDBJ whole genome shotgun (WGS) entry which is preliminary data.</text>
</comment>
<organism evidence="2 3">
    <name type="scientific">Steroidobacter agaridevorans</name>
    <dbReference type="NCBI Taxonomy" id="2695856"/>
    <lineage>
        <taxon>Bacteria</taxon>
        <taxon>Pseudomonadati</taxon>
        <taxon>Pseudomonadota</taxon>
        <taxon>Gammaproteobacteria</taxon>
        <taxon>Steroidobacterales</taxon>
        <taxon>Steroidobacteraceae</taxon>
        <taxon>Steroidobacter</taxon>
    </lineage>
</organism>
<reference evidence="3" key="1">
    <citation type="submission" date="2020-01" db="EMBL/GenBank/DDBJ databases">
        <title>'Steroidobacter agaridevorans' sp. nov., agar-degrading bacteria isolated from rhizosphere soils.</title>
        <authorList>
            <person name="Ikenaga M."/>
            <person name="Kataoka M."/>
            <person name="Murouchi A."/>
            <person name="Katsuragi S."/>
            <person name="Sakai M."/>
        </authorList>
    </citation>
    <scope>NUCLEOTIDE SEQUENCE [LARGE SCALE GENOMIC DNA]</scope>
    <source>
        <strain evidence="3">YU21-B</strain>
    </source>
</reference>
<accession>A0A829Y8Q4</accession>